<dbReference type="EMBL" id="CP020370">
    <property type="protein sequence ID" value="AUB80571.1"/>
    <property type="molecule type" value="Genomic_DNA"/>
</dbReference>
<protein>
    <submittedName>
        <fullName evidence="2">Uncharacterized protein</fullName>
    </submittedName>
</protein>
<dbReference type="RefSeq" id="WP_100918368.1">
    <property type="nucleotide sequence ID" value="NZ_CP020370.1"/>
</dbReference>
<sequence>MSGEKEVRLREGEYRRLMNAARQVENNQSRASALDGQLRQAQQQIDEQRRAADGRHQAFERTIGNLSAELQSSAREFNARLSRQQQTHAETMRSMEQETAQRFAAQQREFASSIGDLDRRLTEQGAEFSHRVEQLDQRLAGQRREYLDLMAEQTAQVEQQFARIAEQRHSARQDAVQWLADSQTILDYIQQHQRHQQFAPGEFDLLKGEAAMSRRNLDAGHEQAAIATGQALYGKALKLQAEIEFRQQEWDTWYSEALTNARAQLAVVEVQQGARWVFDTDQGVRELDAEIDYWSDGALSALKERIAGSLQRLEQGAAGLSLADLKAEVEANRPLQAELERIVTDAKERLIASQLRVNIAEDVLSELEAEGWRLQEDAWAGQGADAGKGWKNAYHLKLRDQAGDEMITIVLPEETPLGSIENRIQFAYYPKDNNDARFAARQTERLSRTLARLGLTQEGLHCVPGHERTIRGDEVRRDFDRVRASAPERSRRR</sequence>
<dbReference type="Proteomes" id="UP000232638">
    <property type="component" value="Chromosome"/>
</dbReference>
<gene>
    <name evidence="2" type="ORF">THSYN_06145</name>
</gene>
<evidence type="ECO:0000313" key="2">
    <source>
        <dbReference type="EMBL" id="AUB80571.1"/>
    </source>
</evidence>
<dbReference type="KEGG" id="tsy:THSYN_06145"/>
<keyword evidence="1" id="KW-0175">Coiled coil</keyword>
<reference evidence="2 3" key="1">
    <citation type="submission" date="2017-03" db="EMBL/GenBank/DDBJ databases">
        <title>Complete genome sequence of Candidatus 'Thiodictyon syntrophicum' sp. nov. strain Cad16T, a photolithoautotroph purple sulfur bacterium isolated from an alpine meromictic lake.</title>
        <authorList>
            <person name="Luedin S.M."/>
            <person name="Pothier J.F."/>
            <person name="Danza F."/>
            <person name="Storelli N."/>
            <person name="Wittwer M."/>
            <person name="Tonolla M."/>
        </authorList>
    </citation>
    <scope>NUCLEOTIDE SEQUENCE [LARGE SCALE GENOMIC DNA]</scope>
    <source>
        <strain evidence="2 3">Cad16T</strain>
    </source>
</reference>
<evidence type="ECO:0000256" key="1">
    <source>
        <dbReference type="SAM" id="Coils"/>
    </source>
</evidence>
<evidence type="ECO:0000313" key="3">
    <source>
        <dbReference type="Proteomes" id="UP000232638"/>
    </source>
</evidence>
<keyword evidence="3" id="KW-1185">Reference proteome</keyword>
<organism evidence="2 3">
    <name type="scientific">Candidatus Thiodictyon syntrophicum</name>
    <dbReference type="NCBI Taxonomy" id="1166950"/>
    <lineage>
        <taxon>Bacteria</taxon>
        <taxon>Pseudomonadati</taxon>
        <taxon>Pseudomonadota</taxon>
        <taxon>Gammaproteobacteria</taxon>
        <taxon>Chromatiales</taxon>
        <taxon>Chromatiaceae</taxon>
        <taxon>Thiodictyon</taxon>
    </lineage>
</organism>
<dbReference type="AlphaFoldDB" id="A0A2K8U6A8"/>
<accession>A0A2K8U6A8</accession>
<dbReference type="OrthoDB" id="5757753at2"/>
<proteinExistence type="predicted"/>
<name>A0A2K8U6A8_9GAMM</name>
<feature type="coiled-coil region" evidence="1">
    <location>
        <begin position="24"/>
        <end position="51"/>
    </location>
</feature>